<gene>
    <name evidence="10" type="ORF">JP09_001575</name>
</gene>
<keyword evidence="7" id="KW-0411">Iron-sulfur</keyword>
<evidence type="ECO:0000256" key="7">
    <source>
        <dbReference type="ARBA" id="ARBA00023014"/>
    </source>
</evidence>
<sequence length="399" mass="44706">MTNVFIETLGCKLNQSESETMGRDLSAAGYRIVHSIDEADIFLLNTCTVTGVADRKARQAARASLKTNPRIKVVITGCYAERDSGELSKLPGIATVLGNAAKSNIASELESIGFIHSKEPFKSEAGRTRSMIKIQDGCDHRCAYCIVPLVRPHKSCVHAEIIIEQIKKRQAEGFREVILTGTEIGEYAKDGLNLAGLLKRILAKTGIERVRISSLQPQEINQELVNLWKNKRLCRHFHLSLQSGSDTVLRHMQRRYNKASYRSAVKLIRDAVPEAAITTDIIAGFPGETDAEFEKSFRFIEEIGFSRLHVFPYSPRPGTLAASMPGQVESSTIKTRVDRLLKLGRQGELDFKRRFKGKTLEILIEAREDARWVGYTDNYIRATIDSTEDLENRIVEAKL</sequence>
<feature type="domain" description="MTTase N-terminal" evidence="8">
    <location>
        <begin position="2"/>
        <end position="114"/>
    </location>
</feature>
<keyword evidence="4" id="KW-0949">S-adenosyl-L-methionine</keyword>
<dbReference type="EMBL" id="JQAN02000006">
    <property type="protein sequence ID" value="PPD58597.1"/>
    <property type="molecule type" value="Genomic_DNA"/>
</dbReference>
<name>A0A2P5P8H7_9CHLR</name>
<dbReference type="Proteomes" id="UP000235653">
    <property type="component" value="Unassembled WGS sequence"/>
</dbReference>
<dbReference type="InterPro" id="IPR038135">
    <property type="entry name" value="Methylthiotransferase_N_sf"/>
</dbReference>
<dbReference type="SUPFAM" id="SSF102114">
    <property type="entry name" value="Radical SAM enzymes"/>
    <property type="match status" value="1"/>
</dbReference>
<evidence type="ECO:0000256" key="5">
    <source>
        <dbReference type="ARBA" id="ARBA00022723"/>
    </source>
</evidence>
<dbReference type="RefSeq" id="WP_102330080.1">
    <property type="nucleotide sequence ID" value="NZ_CP058566.2"/>
</dbReference>
<keyword evidence="5" id="KW-0479">Metal-binding</keyword>
<dbReference type="SMART" id="SM00729">
    <property type="entry name" value="Elp3"/>
    <property type="match status" value="1"/>
</dbReference>
<dbReference type="NCBIfam" id="TIGR00089">
    <property type="entry name" value="MiaB/RimO family radical SAM methylthiotransferase"/>
    <property type="match status" value="1"/>
</dbReference>
<dbReference type="InterPro" id="IPR058240">
    <property type="entry name" value="rSAM_sf"/>
</dbReference>
<keyword evidence="6" id="KW-0408">Iron</keyword>
<dbReference type="OrthoDB" id="9805215at2"/>
<accession>A0A2P5P8H7</accession>
<dbReference type="PANTHER" id="PTHR11918:SF45">
    <property type="entry name" value="THREONYLCARBAMOYLADENOSINE TRNA METHYLTHIOTRANSFERASE"/>
    <property type="match status" value="1"/>
</dbReference>
<evidence type="ECO:0000256" key="6">
    <source>
        <dbReference type="ARBA" id="ARBA00023004"/>
    </source>
</evidence>
<dbReference type="Gene3D" id="3.40.50.12160">
    <property type="entry name" value="Methylthiotransferase, N-terminal domain"/>
    <property type="match status" value="1"/>
</dbReference>
<dbReference type="InterPro" id="IPR005839">
    <property type="entry name" value="Methylthiotransferase"/>
</dbReference>
<dbReference type="SFLD" id="SFLDS00029">
    <property type="entry name" value="Radical_SAM"/>
    <property type="match status" value="1"/>
</dbReference>
<dbReference type="PROSITE" id="PS51449">
    <property type="entry name" value="MTTASE_N"/>
    <property type="match status" value="1"/>
</dbReference>
<dbReference type="InterPro" id="IPR023404">
    <property type="entry name" value="rSAM_horseshoe"/>
</dbReference>
<dbReference type="SFLD" id="SFLDG01061">
    <property type="entry name" value="methylthiotransferase"/>
    <property type="match status" value="1"/>
</dbReference>
<dbReference type="CDD" id="cd01335">
    <property type="entry name" value="Radical_SAM"/>
    <property type="match status" value="1"/>
</dbReference>
<evidence type="ECO:0000313" key="11">
    <source>
        <dbReference type="Proteomes" id="UP000235653"/>
    </source>
</evidence>
<dbReference type="InterPro" id="IPR006467">
    <property type="entry name" value="MiaB-like_bact"/>
</dbReference>
<dbReference type="Gene3D" id="3.80.30.20">
    <property type="entry name" value="tm_1862 like domain"/>
    <property type="match status" value="1"/>
</dbReference>
<dbReference type="GO" id="GO:0035598">
    <property type="term" value="F:tRNA (N(6)-L-threonylcarbamoyladenosine(37)-C(2))-methylthiotransferase activity"/>
    <property type="evidence" value="ECO:0007669"/>
    <property type="project" value="TreeGrafter"/>
</dbReference>
<keyword evidence="2" id="KW-0004">4Fe-4S</keyword>
<protein>
    <submittedName>
        <fullName evidence="10">tRNA (N(6)-L-threonylcarbamoyladenosine(37)-C(2))-methylthiotransferase MtaB</fullName>
    </submittedName>
</protein>
<evidence type="ECO:0000256" key="4">
    <source>
        <dbReference type="ARBA" id="ARBA00022691"/>
    </source>
</evidence>
<dbReference type="Pfam" id="PF00919">
    <property type="entry name" value="UPF0004"/>
    <property type="match status" value="1"/>
</dbReference>
<reference evidence="10 11" key="1">
    <citation type="journal article" date="2017" name="ISME J.">
        <title>Grape pomace compost harbors organohalide-respiring Dehalogenimonas species with novel reductive dehalogenase genes.</title>
        <authorList>
            <person name="Yang Y."/>
            <person name="Higgins S.A."/>
            <person name="Yan J."/>
            <person name="Simsir B."/>
            <person name="Chourey K."/>
            <person name="Iyer R."/>
            <person name="Hettich R.L."/>
            <person name="Baldwin B."/>
            <person name="Ogles D.M."/>
            <person name="Loffler F.E."/>
        </authorList>
    </citation>
    <scope>NUCLEOTIDE SEQUENCE [LARGE SCALE GENOMIC DNA]</scope>
    <source>
        <strain evidence="10 11">GP</strain>
    </source>
</reference>
<evidence type="ECO:0000259" key="9">
    <source>
        <dbReference type="PROSITE" id="PS51918"/>
    </source>
</evidence>
<evidence type="ECO:0000256" key="3">
    <source>
        <dbReference type="ARBA" id="ARBA00022679"/>
    </source>
</evidence>
<comment type="cofactor">
    <cofactor evidence="1">
        <name>[4Fe-4S] cluster</name>
        <dbReference type="ChEBI" id="CHEBI:49883"/>
    </cofactor>
</comment>
<dbReference type="NCBIfam" id="TIGR01579">
    <property type="entry name" value="MiaB-like-C"/>
    <property type="match status" value="1"/>
</dbReference>
<proteinExistence type="predicted"/>
<dbReference type="InterPro" id="IPR006638">
    <property type="entry name" value="Elp3/MiaA/NifB-like_rSAM"/>
</dbReference>
<evidence type="ECO:0000313" key="10">
    <source>
        <dbReference type="EMBL" id="PPD58597.1"/>
    </source>
</evidence>
<feature type="domain" description="Radical SAM core" evidence="9">
    <location>
        <begin position="124"/>
        <end position="350"/>
    </location>
</feature>
<dbReference type="GO" id="GO:0051539">
    <property type="term" value="F:4 iron, 4 sulfur cluster binding"/>
    <property type="evidence" value="ECO:0007669"/>
    <property type="project" value="UniProtKB-KW"/>
</dbReference>
<comment type="caution">
    <text evidence="10">The sequence shown here is derived from an EMBL/GenBank/DDBJ whole genome shotgun (WGS) entry which is preliminary data.</text>
</comment>
<dbReference type="SFLD" id="SFLDG01082">
    <property type="entry name" value="B12-binding_domain_containing"/>
    <property type="match status" value="1"/>
</dbReference>
<dbReference type="AlphaFoldDB" id="A0A2P5P8H7"/>
<evidence type="ECO:0000256" key="2">
    <source>
        <dbReference type="ARBA" id="ARBA00022485"/>
    </source>
</evidence>
<dbReference type="InterPro" id="IPR013848">
    <property type="entry name" value="Methylthiotransferase_N"/>
</dbReference>
<dbReference type="Pfam" id="PF04055">
    <property type="entry name" value="Radical_SAM"/>
    <property type="match status" value="1"/>
</dbReference>
<organism evidence="10 11">
    <name type="scientific">Dehalogenimonas etheniformans</name>
    <dbReference type="NCBI Taxonomy" id="1536648"/>
    <lineage>
        <taxon>Bacteria</taxon>
        <taxon>Bacillati</taxon>
        <taxon>Chloroflexota</taxon>
        <taxon>Dehalococcoidia</taxon>
        <taxon>Dehalococcoidales</taxon>
        <taxon>Dehalococcoidaceae</taxon>
        <taxon>Dehalogenimonas</taxon>
    </lineage>
</organism>
<dbReference type="InterPro" id="IPR007197">
    <property type="entry name" value="rSAM"/>
</dbReference>
<keyword evidence="3" id="KW-0808">Transferase</keyword>
<dbReference type="GO" id="GO:0046872">
    <property type="term" value="F:metal ion binding"/>
    <property type="evidence" value="ECO:0007669"/>
    <property type="project" value="UniProtKB-KW"/>
</dbReference>
<keyword evidence="11" id="KW-1185">Reference proteome</keyword>
<dbReference type="PROSITE" id="PS51918">
    <property type="entry name" value="RADICAL_SAM"/>
    <property type="match status" value="1"/>
</dbReference>
<dbReference type="PANTHER" id="PTHR11918">
    <property type="entry name" value="RADICAL SAM PROTEINS"/>
    <property type="match status" value="1"/>
</dbReference>
<evidence type="ECO:0000256" key="1">
    <source>
        <dbReference type="ARBA" id="ARBA00001966"/>
    </source>
</evidence>
<evidence type="ECO:0000259" key="8">
    <source>
        <dbReference type="PROSITE" id="PS51449"/>
    </source>
</evidence>